<evidence type="ECO:0000313" key="2">
    <source>
        <dbReference type="Proteomes" id="UP000075578"/>
    </source>
</evidence>
<dbReference type="AlphaFoldDB" id="A0A150IT07"/>
<accession>A0A150IT07</accession>
<dbReference type="Proteomes" id="UP000075578">
    <property type="component" value="Unassembled WGS sequence"/>
</dbReference>
<organism evidence="1 2">
    <name type="scientific">Candidatus Methanofastidiosum methylothiophilum</name>
    <dbReference type="NCBI Taxonomy" id="1705564"/>
    <lineage>
        <taxon>Archaea</taxon>
        <taxon>Methanobacteriati</taxon>
        <taxon>Methanobacteriota</taxon>
        <taxon>Stenosarchaea group</taxon>
        <taxon>Candidatus Methanofastidiosia</taxon>
        <taxon>Candidatus Methanofastidiosales</taxon>
        <taxon>Candidatus Methanofastidiosaceae</taxon>
        <taxon>Candidatus Methanofastidiosum</taxon>
    </lineage>
</organism>
<dbReference type="Pfam" id="PF04254">
    <property type="entry name" value="DUF432"/>
    <property type="match status" value="1"/>
</dbReference>
<gene>
    <name evidence="1" type="ORF">AMQ74_01633</name>
</gene>
<sequence>MYGYYKSPLTPLRISKECIQLSVEKEGKNLHYIRKCLDKSIEKILLSKDCGIIINPIEPLNTPKYITPYLLIEFEKAVFVEPKGTVNIFLTFPIEIGVFIYGRKGYDILDIFTLAKNKFTLYGDPRNGIVCKYYKSDIYTSIPNEKDPMIEGIMRLKLINSTENWAEINKAVFDAREMKVYFDENLVSTKANMKLLSLKSAETEFVSSGIKKGMKSSIEVLHPGRLPVTTKKYLMEDGL</sequence>
<evidence type="ECO:0000313" key="1">
    <source>
        <dbReference type="EMBL" id="KYC48093.1"/>
    </source>
</evidence>
<proteinExistence type="predicted"/>
<protein>
    <recommendedName>
        <fullName evidence="3">DUF432 domain-containing protein</fullName>
    </recommendedName>
</protein>
<dbReference type="PIRSF" id="PIRSF019202">
    <property type="entry name" value="UCP019202"/>
    <property type="match status" value="1"/>
</dbReference>
<name>A0A150IT07_9EURY</name>
<evidence type="ECO:0008006" key="3">
    <source>
        <dbReference type="Google" id="ProtNLM"/>
    </source>
</evidence>
<dbReference type="EMBL" id="LNGD01000145">
    <property type="protein sequence ID" value="KYC48093.1"/>
    <property type="molecule type" value="Genomic_DNA"/>
</dbReference>
<dbReference type="InterPro" id="IPR007366">
    <property type="entry name" value="DUF432"/>
</dbReference>
<reference evidence="1 2" key="1">
    <citation type="journal article" date="2016" name="ISME J.">
        <title>Chasing the elusive Euryarchaeota class WSA2: genomes reveal a uniquely fastidious methyl-reducing methanogen.</title>
        <authorList>
            <person name="Nobu M.K."/>
            <person name="Narihiro T."/>
            <person name="Kuroda K."/>
            <person name="Mei R."/>
            <person name="Liu W.T."/>
        </authorList>
    </citation>
    <scope>NUCLEOTIDE SEQUENCE [LARGE SCALE GENOMIC DNA]</scope>
    <source>
        <strain evidence="1">U1lsi0528_Bin089</strain>
    </source>
</reference>
<comment type="caution">
    <text evidence="1">The sequence shown here is derived from an EMBL/GenBank/DDBJ whole genome shotgun (WGS) entry which is preliminary data.</text>
</comment>